<evidence type="ECO:0000313" key="4">
    <source>
        <dbReference type="EMBL" id="CAE7280043.1"/>
    </source>
</evidence>
<dbReference type="SUPFAM" id="SSF51126">
    <property type="entry name" value="Pectin lyase-like"/>
    <property type="match status" value="1"/>
</dbReference>
<dbReference type="Pfam" id="PF03718">
    <property type="entry name" value="Glyco_hydro_49"/>
    <property type="match status" value="1"/>
</dbReference>
<sequence length="673" mass="76354">MTRDDGHDSKALPFLDAAKEELSGQLLSMATEGIAELKASVQHASEMLKADLVAAQQDSQAVAPTSVASDSAENTPDVAPSKATPATKPTRVHETRDLVTWWHWQNTSEKRELRPEEDRTVVRSPFFEVTVRSDTERAPKQQPFPYFSWPRMGRQKWGYSKDDGADDFDRNRCTCTWAHFLYSRDVWVEVTVLSDTDHPNIASELLLRPRNITETQGGYWVPEKSGKNTVKFKIPYSADGLRFSLEFAWETFTFQHDGRDIAELPRNALILFAEPIEKQIRPEDFFSSAELESKVHYVDPEKDLPLNLDAVQKPVIYFPPGVYAMAWNYHAYLNSHIEWIYLAPGAYVKGAIQFRGQNGKTPAKLRITGAGTLSGEKYVYECDKEHGYATRPANEAGGYEGRCLKMMEFYSPEGMRQELEVQGITITNPPFHSFTVYGTLNKAGSEFATNVSNYHMVGVWYYQTDGLEVPSWSTVQNSFFQTGDDCIKLYWSNVTVRKITAWFQGNGGLIQFGWKPRNLAQITCEEVDVIHDLSRFRQASNCAIICAADLICAGDEATAHEFDIESLTLKDIRVEGKCMCPIRIAVQSQIRKIQIERLWVDQWDGSNDQCCVKDFKKNPRVTQFFHGLKDAFLEICDFRIGDKVITEANAQSLGRIAFDKLFDSKWSLSSSQI</sequence>
<reference evidence="4" key="1">
    <citation type="submission" date="2021-02" db="EMBL/GenBank/DDBJ databases">
        <authorList>
            <person name="Dougan E. K."/>
            <person name="Rhodes N."/>
            <person name="Thang M."/>
            <person name="Chan C."/>
        </authorList>
    </citation>
    <scope>NUCLEOTIDE SEQUENCE</scope>
</reference>
<dbReference type="Proteomes" id="UP000604046">
    <property type="component" value="Unassembled WGS sequence"/>
</dbReference>
<feature type="domain" description="Glycoside hydrolase family 49 C-terminal" evidence="2">
    <location>
        <begin position="563"/>
        <end position="667"/>
    </location>
</feature>
<protein>
    <submittedName>
        <fullName evidence="4">Uncharacterized protein</fullName>
    </submittedName>
</protein>
<evidence type="ECO:0000256" key="1">
    <source>
        <dbReference type="SAM" id="MobiDB-lite"/>
    </source>
</evidence>
<dbReference type="Pfam" id="PF18783">
    <property type="entry name" value="IPU_b_solenoid"/>
    <property type="match status" value="1"/>
</dbReference>
<evidence type="ECO:0000259" key="2">
    <source>
        <dbReference type="Pfam" id="PF03718"/>
    </source>
</evidence>
<dbReference type="InterPro" id="IPR041274">
    <property type="entry name" value="IPU_b_solenoid"/>
</dbReference>
<feature type="compositionally biased region" description="Polar residues" evidence="1">
    <location>
        <begin position="61"/>
        <end position="74"/>
    </location>
</feature>
<dbReference type="InterPro" id="IPR023226">
    <property type="entry name" value="Glyco_hydro_49_N_dom"/>
</dbReference>
<proteinExistence type="predicted"/>
<dbReference type="InterPro" id="IPR035953">
    <property type="entry name" value="Dextranase_N-ter"/>
</dbReference>
<evidence type="ECO:0000313" key="5">
    <source>
        <dbReference type="Proteomes" id="UP000604046"/>
    </source>
</evidence>
<gene>
    <name evidence="4" type="ORF">SNAT2548_LOCUS14848</name>
</gene>
<name>A0A812MUL4_9DINO</name>
<comment type="caution">
    <text evidence="4">The sequence shown here is derived from an EMBL/GenBank/DDBJ whole genome shotgun (WGS) entry which is preliminary data.</text>
</comment>
<keyword evidence="5" id="KW-1185">Reference proteome</keyword>
<dbReference type="SUPFAM" id="SSF101596">
    <property type="entry name" value="Dextranase, N-terminal domain"/>
    <property type="match status" value="1"/>
</dbReference>
<dbReference type="Gene3D" id="2.60.350.10">
    <property type="entry name" value="Dextranase, N-terminal"/>
    <property type="match status" value="1"/>
</dbReference>
<dbReference type="OrthoDB" id="432952at2759"/>
<dbReference type="InterPro" id="IPR012334">
    <property type="entry name" value="Pectin_lyas_fold"/>
</dbReference>
<organism evidence="4 5">
    <name type="scientific">Symbiodinium natans</name>
    <dbReference type="NCBI Taxonomy" id="878477"/>
    <lineage>
        <taxon>Eukaryota</taxon>
        <taxon>Sar</taxon>
        <taxon>Alveolata</taxon>
        <taxon>Dinophyceae</taxon>
        <taxon>Suessiales</taxon>
        <taxon>Symbiodiniaceae</taxon>
        <taxon>Symbiodinium</taxon>
    </lineage>
</organism>
<accession>A0A812MUL4</accession>
<dbReference type="InterPro" id="IPR011050">
    <property type="entry name" value="Pectin_lyase_fold/virulence"/>
</dbReference>
<dbReference type="Gene3D" id="2.160.20.10">
    <property type="entry name" value="Single-stranded right-handed beta-helix, Pectin lyase-like"/>
    <property type="match status" value="1"/>
</dbReference>
<dbReference type="GO" id="GO:0004553">
    <property type="term" value="F:hydrolase activity, hydrolyzing O-glycosyl compounds"/>
    <property type="evidence" value="ECO:0007669"/>
    <property type="project" value="InterPro"/>
</dbReference>
<dbReference type="EMBL" id="CAJNDS010001791">
    <property type="protein sequence ID" value="CAE7280043.1"/>
    <property type="molecule type" value="Genomic_DNA"/>
</dbReference>
<dbReference type="InterPro" id="IPR005192">
    <property type="entry name" value="Glyco_hydro_49_C"/>
</dbReference>
<evidence type="ECO:0000259" key="3">
    <source>
        <dbReference type="Pfam" id="PF17433"/>
    </source>
</evidence>
<dbReference type="AlphaFoldDB" id="A0A812MUL4"/>
<dbReference type="Pfam" id="PF17433">
    <property type="entry name" value="Glyco_hydro_49N"/>
    <property type="match status" value="1"/>
</dbReference>
<feature type="domain" description="Glycoside hydrolase family 49 N-terminal" evidence="3">
    <location>
        <begin position="93"/>
        <end position="275"/>
    </location>
</feature>
<feature type="region of interest" description="Disordered" evidence="1">
    <location>
        <begin position="61"/>
        <end position="92"/>
    </location>
</feature>